<dbReference type="InterPro" id="IPR032807">
    <property type="entry name" value="GNVR"/>
</dbReference>
<evidence type="ECO:0000256" key="6">
    <source>
        <dbReference type="SAM" id="Coils"/>
    </source>
</evidence>
<keyword evidence="2" id="KW-1003">Cell membrane</keyword>
<name>A0A3P3XGS7_9SPIR</name>
<feature type="region of interest" description="Disordered" evidence="7">
    <location>
        <begin position="1"/>
        <end position="29"/>
    </location>
</feature>
<dbReference type="Pfam" id="PF02706">
    <property type="entry name" value="Wzz"/>
    <property type="match status" value="1"/>
</dbReference>
<evidence type="ECO:0000259" key="10">
    <source>
        <dbReference type="Pfam" id="PF13807"/>
    </source>
</evidence>
<evidence type="ECO:0000256" key="2">
    <source>
        <dbReference type="ARBA" id="ARBA00022475"/>
    </source>
</evidence>
<comment type="subcellular location">
    <subcellularLocation>
        <location evidence="1">Cell membrane</location>
        <topology evidence="1">Multi-pass membrane protein</topology>
    </subcellularLocation>
</comment>
<reference evidence="11" key="1">
    <citation type="submission" date="2017-02" db="EMBL/GenBank/DDBJ databases">
        <authorList>
            <person name="Regsiter A."/>
            <person name="William W."/>
        </authorList>
    </citation>
    <scope>NUCLEOTIDE SEQUENCE</scope>
    <source>
        <strain evidence="11">Bib</strain>
    </source>
</reference>
<evidence type="ECO:0000256" key="5">
    <source>
        <dbReference type="ARBA" id="ARBA00023136"/>
    </source>
</evidence>
<dbReference type="PANTHER" id="PTHR32309:SF13">
    <property type="entry name" value="FERRIC ENTEROBACTIN TRANSPORT PROTEIN FEPE"/>
    <property type="match status" value="1"/>
</dbReference>
<keyword evidence="3 8" id="KW-0812">Transmembrane</keyword>
<dbReference type="EMBL" id="FWDM01000009">
    <property type="protein sequence ID" value="SLM11018.1"/>
    <property type="molecule type" value="Genomic_DNA"/>
</dbReference>
<evidence type="ECO:0000256" key="4">
    <source>
        <dbReference type="ARBA" id="ARBA00022989"/>
    </source>
</evidence>
<gene>
    <name evidence="11" type="ORF">SPIROBIBN47_170002</name>
</gene>
<dbReference type="InterPro" id="IPR050445">
    <property type="entry name" value="Bact_polysacc_biosynth/exp"/>
</dbReference>
<proteinExistence type="predicted"/>
<evidence type="ECO:0000313" key="11">
    <source>
        <dbReference type="EMBL" id="SLM11018.1"/>
    </source>
</evidence>
<keyword evidence="4 8" id="KW-1133">Transmembrane helix</keyword>
<dbReference type="GO" id="GO:0004713">
    <property type="term" value="F:protein tyrosine kinase activity"/>
    <property type="evidence" value="ECO:0007669"/>
    <property type="project" value="TreeGrafter"/>
</dbReference>
<keyword evidence="5 8" id="KW-0472">Membrane</keyword>
<feature type="domain" description="Polysaccharide chain length determinant N-terminal" evidence="9">
    <location>
        <begin position="31"/>
        <end position="94"/>
    </location>
</feature>
<feature type="transmembrane region" description="Helical" evidence="8">
    <location>
        <begin position="47"/>
        <end position="70"/>
    </location>
</feature>
<accession>A0A3P3XGS7</accession>
<evidence type="ECO:0000256" key="8">
    <source>
        <dbReference type="SAM" id="Phobius"/>
    </source>
</evidence>
<evidence type="ECO:0000256" key="1">
    <source>
        <dbReference type="ARBA" id="ARBA00004651"/>
    </source>
</evidence>
<dbReference type="PANTHER" id="PTHR32309">
    <property type="entry name" value="TYROSINE-PROTEIN KINASE"/>
    <property type="match status" value="1"/>
</dbReference>
<evidence type="ECO:0000259" key="9">
    <source>
        <dbReference type="Pfam" id="PF02706"/>
    </source>
</evidence>
<evidence type="ECO:0000256" key="7">
    <source>
        <dbReference type="SAM" id="MobiDB-lite"/>
    </source>
</evidence>
<feature type="transmembrane region" description="Helical" evidence="8">
    <location>
        <begin position="390"/>
        <end position="410"/>
    </location>
</feature>
<evidence type="ECO:0008006" key="12">
    <source>
        <dbReference type="Google" id="ProtNLM"/>
    </source>
</evidence>
<organism evidence="11">
    <name type="scientific">uncultured spirochete</name>
    <dbReference type="NCBI Taxonomy" id="156406"/>
    <lineage>
        <taxon>Bacteria</taxon>
        <taxon>Pseudomonadati</taxon>
        <taxon>Spirochaetota</taxon>
        <taxon>Spirochaetia</taxon>
        <taxon>Spirochaetales</taxon>
        <taxon>environmental samples</taxon>
    </lineage>
</organism>
<dbReference type="InterPro" id="IPR003856">
    <property type="entry name" value="LPS_length_determ_N"/>
</dbReference>
<evidence type="ECO:0000256" key="3">
    <source>
        <dbReference type="ARBA" id="ARBA00022692"/>
    </source>
</evidence>
<dbReference type="GO" id="GO:0005886">
    <property type="term" value="C:plasma membrane"/>
    <property type="evidence" value="ECO:0007669"/>
    <property type="project" value="UniProtKB-SubCell"/>
</dbReference>
<feature type="compositionally biased region" description="Low complexity" evidence="7">
    <location>
        <begin position="15"/>
        <end position="26"/>
    </location>
</feature>
<sequence length="436" mass="47428">MTEQNECMDNAMNRAPAAQPAPSLQSPEDDDEISLVDLAAVLWKRKWLIVGITVTAVIGVLAYAIGSLMLPPEKSYLPNVYTAKATMLIQTSSSSSLAAALSSSGLASLAGLNASAGNTNGALAEVLATSNSTLDALNAKFNFAERNKARKPKTKDEKPPLISDIRESIKKNLSAKLDAKTNLFVVSYTDIDPAFAKEVVDEVVRLLSERFAVLGGNKALEQKALLEKKLAEVDTAVKNLEAQVKAFQNKYGVIQVEALATEQITILARLRSELIMKEMEIANYQKISNINDPVMTQLKNERDGILAKIKEIETGVGSGSRVMPSQKELPTIAFEYARLQRDLAVQTEVFKMLTQQYELAKLNASGQEPVFQILEMAEVPDKKSGPSRGMICIVATLAAFFLAILVAFIAESIDKIRKDPETVARFKAISSGKESM</sequence>
<keyword evidence="6" id="KW-0175">Coiled coil</keyword>
<protein>
    <recommendedName>
        <fullName evidence="12">Lipopolysaccharide biosynthesis protein</fullName>
    </recommendedName>
</protein>
<dbReference type="AlphaFoldDB" id="A0A3P3XGS7"/>
<dbReference type="Pfam" id="PF13807">
    <property type="entry name" value="GNVR"/>
    <property type="match status" value="1"/>
</dbReference>
<feature type="domain" description="Tyrosine-protein kinase G-rich" evidence="10">
    <location>
        <begin position="337"/>
        <end position="409"/>
    </location>
</feature>
<feature type="coiled-coil region" evidence="6">
    <location>
        <begin position="223"/>
        <end position="287"/>
    </location>
</feature>